<organism evidence="1 2">
    <name type="scientific">Arthrobacter ulcerisalmonis</name>
    <dbReference type="NCBI Taxonomy" id="2483813"/>
    <lineage>
        <taxon>Bacteria</taxon>
        <taxon>Bacillati</taxon>
        <taxon>Actinomycetota</taxon>
        <taxon>Actinomycetes</taxon>
        <taxon>Micrococcales</taxon>
        <taxon>Micrococcaceae</taxon>
        <taxon>Arthrobacter</taxon>
    </lineage>
</organism>
<evidence type="ECO:0008006" key="3">
    <source>
        <dbReference type="Google" id="ProtNLM"/>
    </source>
</evidence>
<protein>
    <recommendedName>
        <fullName evidence="3">DUF4192 domain-containing protein</fullName>
    </recommendedName>
</protein>
<name>A0A3P5XDG5_9MICC</name>
<dbReference type="RefSeq" id="WP_124093263.1">
    <property type="nucleotide sequence ID" value="NZ_CBCRYA010000009.1"/>
</dbReference>
<sequence>MDTPTSITAHGPEDILSFIPHSLGYWPTSSLVAVTLHNKGIGATLRLDLPAPHLLRDPTPLVRAVCGYLRADGEADETLVVIFSGTGERPAAAAHDLLLVTLQTALTAAGMPIRDAWYVGTKYWRDAYCSNLECCPLPGRPVQEILDSRLNAEMVFRGSTFGPEPVGVPVGLEPADKPYALAVRRARSQWSRKLERRQGCEAQFSYVLSYWALVLAQPAGLPWRQDVERDAFLLATLRMPVLRDAVLVLSAAGQTFATESAARFRPFTLGRHPSPVLPECGQLLEAAAAPPPEAWVSGKDDGAVPGYGEVLMGLWPAVPTWSRMDALDRVAAHLSSVGGKVVSAPLTVRGWIAWSRGRGSMAAAFFGQALWAEPQYRLAELLLEMDRRGTICGWAARREAAWQHVVDGTV</sequence>
<dbReference type="Proteomes" id="UP000280861">
    <property type="component" value="Unassembled WGS sequence"/>
</dbReference>
<dbReference type="AlphaFoldDB" id="A0A3P5XDG5"/>
<evidence type="ECO:0000313" key="1">
    <source>
        <dbReference type="EMBL" id="VDC32904.1"/>
    </source>
</evidence>
<keyword evidence="2" id="KW-1185">Reference proteome</keyword>
<gene>
    <name evidence="1" type="ORF">PSET11_03190</name>
</gene>
<dbReference type="Pfam" id="PF13830">
    <property type="entry name" value="DUF4192"/>
    <property type="match status" value="2"/>
</dbReference>
<dbReference type="InterPro" id="IPR025447">
    <property type="entry name" value="DUF4192"/>
</dbReference>
<evidence type="ECO:0000313" key="2">
    <source>
        <dbReference type="Proteomes" id="UP000280861"/>
    </source>
</evidence>
<proteinExistence type="predicted"/>
<reference evidence="1 2" key="1">
    <citation type="submission" date="2018-11" db="EMBL/GenBank/DDBJ databases">
        <authorList>
            <person name="Criscuolo A."/>
        </authorList>
    </citation>
    <scope>NUCLEOTIDE SEQUENCE [LARGE SCALE GENOMIC DNA]</scope>
    <source>
        <strain evidence="1">AT11b</strain>
    </source>
</reference>
<accession>A0A3P5XDG5</accession>
<dbReference type="EMBL" id="UXAU01000041">
    <property type="protein sequence ID" value="VDC32904.1"/>
    <property type="molecule type" value="Genomic_DNA"/>
</dbReference>
<dbReference type="OrthoDB" id="4954868at2"/>